<evidence type="ECO:0000259" key="1">
    <source>
        <dbReference type="Pfam" id="PF13452"/>
    </source>
</evidence>
<dbReference type="SUPFAM" id="SSF54637">
    <property type="entry name" value="Thioesterase/thiol ester dehydrase-isomerase"/>
    <property type="match status" value="1"/>
</dbReference>
<keyword evidence="3" id="KW-1185">Reference proteome</keyword>
<dbReference type="InterPro" id="IPR016709">
    <property type="entry name" value="HadA-like"/>
</dbReference>
<sequence length="170" mass="19202">MPSKSVDELQGLVGETRRTVSEFVVERGKVAEFARAIHDPADVYLDERAAVAAGYETIPAPPTFVRTAYFPRYRPDDTDQGLGFHEDLGFHQPRTVHGEQRYEYDRPLLLGDELTGRTTLEDVFERDGRRGGTLTFAVLRTDFTDTAGEHVVSDWNTRIETGRAIEGERE</sequence>
<dbReference type="Gene3D" id="3.10.129.10">
    <property type="entry name" value="Hotdog Thioesterase"/>
    <property type="match status" value="1"/>
</dbReference>
<feature type="domain" description="FAS1-like dehydratase" evidence="1">
    <location>
        <begin position="19"/>
        <end position="152"/>
    </location>
</feature>
<dbReference type="PIRSF" id="PIRSF018072">
    <property type="entry name" value="UCP018072"/>
    <property type="match status" value="1"/>
</dbReference>
<dbReference type="Proteomes" id="UP001596099">
    <property type="component" value="Unassembled WGS sequence"/>
</dbReference>
<accession>A0ABD5RT22</accession>
<evidence type="ECO:0000313" key="3">
    <source>
        <dbReference type="Proteomes" id="UP001596099"/>
    </source>
</evidence>
<proteinExistence type="predicted"/>
<gene>
    <name evidence="2" type="ORF">ACFPYI_19535</name>
</gene>
<name>A0ABD5RT22_9EURY</name>
<dbReference type="AlphaFoldDB" id="A0ABD5RT22"/>
<dbReference type="EMBL" id="JBHSQH010000002">
    <property type="protein sequence ID" value="MFC5973528.1"/>
    <property type="molecule type" value="Genomic_DNA"/>
</dbReference>
<evidence type="ECO:0000313" key="2">
    <source>
        <dbReference type="EMBL" id="MFC5973528.1"/>
    </source>
</evidence>
<dbReference type="InterPro" id="IPR029069">
    <property type="entry name" value="HotDog_dom_sf"/>
</dbReference>
<dbReference type="Pfam" id="PF13452">
    <property type="entry name" value="FAS1_DH_region"/>
    <property type="match status" value="1"/>
</dbReference>
<organism evidence="2 3">
    <name type="scientific">Halomarina salina</name>
    <dbReference type="NCBI Taxonomy" id="1872699"/>
    <lineage>
        <taxon>Archaea</taxon>
        <taxon>Methanobacteriati</taxon>
        <taxon>Methanobacteriota</taxon>
        <taxon>Stenosarchaea group</taxon>
        <taxon>Halobacteria</taxon>
        <taxon>Halobacteriales</taxon>
        <taxon>Natronomonadaceae</taxon>
        <taxon>Halomarina</taxon>
    </lineage>
</organism>
<dbReference type="RefSeq" id="WP_247420477.1">
    <property type="nucleotide sequence ID" value="NZ_JALLGW010000003.1"/>
</dbReference>
<dbReference type="InterPro" id="IPR039569">
    <property type="entry name" value="FAS1-like_DH_region"/>
</dbReference>
<reference evidence="2 3" key="1">
    <citation type="journal article" date="2019" name="Int. J. Syst. Evol. Microbiol.">
        <title>The Global Catalogue of Microorganisms (GCM) 10K type strain sequencing project: providing services to taxonomists for standard genome sequencing and annotation.</title>
        <authorList>
            <consortium name="The Broad Institute Genomics Platform"/>
            <consortium name="The Broad Institute Genome Sequencing Center for Infectious Disease"/>
            <person name="Wu L."/>
            <person name="Ma J."/>
        </authorList>
    </citation>
    <scope>NUCLEOTIDE SEQUENCE [LARGE SCALE GENOMIC DNA]</scope>
    <source>
        <strain evidence="2 3">CGMCC 1.12543</strain>
    </source>
</reference>
<protein>
    <submittedName>
        <fullName evidence="2">MaoC family dehydratase N-terminal domain-containing protein</fullName>
    </submittedName>
</protein>
<dbReference type="CDD" id="cd03441">
    <property type="entry name" value="R_hydratase_like"/>
    <property type="match status" value="1"/>
</dbReference>
<comment type="caution">
    <text evidence="2">The sequence shown here is derived from an EMBL/GenBank/DDBJ whole genome shotgun (WGS) entry which is preliminary data.</text>
</comment>